<keyword evidence="2" id="KW-1185">Reference proteome</keyword>
<evidence type="ECO:0000313" key="2">
    <source>
        <dbReference type="Proteomes" id="UP000654918"/>
    </source>
</evidence>
<comment type="caution">
    <text evidence="1">The sequence shown here is derived from an EMBL/GenBank/DDBJ whole genome shotgun (WGS) entry which is preliminary data.</text>
</comment>
<dbReference type="AlphaFoldDB" id="A0A8H6KB76"/>
<organism evidence="1 2">
    <name type="scientific">Colletotrichum plurivorum</name>
    <dbReference type="NCBI Taxonomy" id="2175906"/>
    <lineage>
        <taxon>Eukaryota</taxon>
        <taxon>Fungi</taxon>
        <taxon>Dikarya</taxon>
        <taxon>Ascomycota</taxon>
        <taxon>Pezizomycotina</taxon>
        <taxon>Sordariomycetes</taxon>
        <taxon>Hypocreomycetidae</taxon>
        <taxon>Glomerellales</taxon>
        <taxon>Glomerellaceae</taxon>
        <taxon>Colletotrichum</taxon>
        <taxon>Colletotrichum orchidearum species complex</taxon>
    </lineage>
</organism>
<dbReference type="Proteomes" id="UP000654918">
    <property type="component" value="Unassembled WGS sequence"/>
</dbReference>
<sequence length="440" mass="50449">MEQPLSSEASPVSRCLPADVIFQIMQATETAGDLLAWVVTSRSNFGMFVSYKAAMLARHLDLNLLPEALAVLRLRRLHDARDPGVPVYSCRHLVDVAVECLSEIGPRSPRSLIPEDFPTVVELLRLVDEVNCIVPGVIQAEKNRGHRWQTIADTLPWFLPPTFRRDRQVPSLPACGTREMYSRQREVLVFEIYVQTLFRDRNPVDSMLNEAEFERVAEATGMTPEEDYGLTESSTPSFYWTYEFICRLSNTYLDSASRSIIDITSVADRPAVALALDTTSLSESLDDPVVLYLRGTAVATPWLFTRWKTEEKTPLYRIVCKTDSEEPYCCEKAEYLCRMDDDRLTALRTLETREVREGWRATEKLDNLVRTVSGGIRPFVWLVRMSRENRDRHLADSFVRESPDCFDPQRLSDASIHPRYAFFLLDWETSAPEVYELSPW</sequence>
<protein>
    <submittedName>
        <fullName evidence="1">Uncharacterized protein</fullName>
    </submittedName>
</protein>
<evidence type="ECO:0000313" key="1">
    <source>
        <dbReference type="EMBL" id="KAF6827723.1"/>
    </source>
</evidence>
<proteinExistence type="predicted"/>
<dbReference type="EMBL" id="WIGO01000133">
    <property type="protein sequence ID" value="KAF6827723.1"/>
    <property type="molecule type" value="Genomic_DNA"/>
</dbReference>
<gene>
    <name evidence="1" type="ORF">CPLU01_08928</name>
</gene>
<reference evidence="1" key="1">
    <citation type="journal article" date="2020" name="Phytopathology">
        <title>Genome Sequence Resources of Colletotrichum truncatum, C. plurivorum, C. musicola, and C. sojae: Four Species Pathogenic to Soybean (Glycine max).</title>
        <authorList>
            <person name="Rogerio F."/>
            <person name="Boufleur T.R."/>
            <person name="Ciampi-Guillardi M."/>
            <person name="Sukno S.A."/>
            <person name="Thon M.R."/>
            <person name="Massola Junior N.S."/>
            <person name="Baroncelli R."/>
        </authorList>
    </citation>
    <scope>NUCLEOTIDE SEQUENCE</scope>
    <source>
        <strain evidence="1">LFN00145</strain>
    </source>
</reference>
<accession>A0A8H6KB76</accession>
<name>A0A8H6KB76_9PEZI</name>